<dbReference type="OrthoDB" id="118834at2"/>
<dbReference type="AlphaFoldDB" id="A0A0C2BU91"/>
<dbReference type="Pfam" id="PF13924">
    <property type="entry name" value="Lipocalin_5"/>
    <property type="match status" value="1"/>
</dbReference>
<sequence length="171" mass="18632">MNYGVIFAAPSAFILFTTGLLPSTAIGQQKSLKEQIVGTWKYVSVDNVKPDGSRAPLFGPHPQGRAMFDSKGNYVLMTSRTGQPKFASNDRNQGTSDEYKAVVQGSIAHFGKYEVNETEKTITFKIDSSTFPNWNGTSQKRPFSISGDELKWITPSASSGGSAEVVLKRAE</sequence>
<accession>A0A0C2BU91</accession>
<dbReference type="InterPro" id="IPR024311">
    <property type="entry name" value="Lipocalin-like"/>
</dbReference>
<reference evidence="2 3" key="1">
    <citation type="submission" date="2014-12" db="EMBL/GenBank/DDBJ databases">
        <title>Denitrispirillum autotrophicum gen. nov., sp. nov., Denitrifying, Facultatively Autotrophic Bacteria Isolated from Rice Paddy Soil.</title>
        <authorList>
            <person name="Ishii S."/>
            <person name="Ashida N."/>
            <person name="Ohno H."/>
            <person name="Otsuka S."/>
            <person name="Yokota A."/>
            <person name="Senoo K."/>
        </authorList>
    </citation>
    <scope>NUCLEOTIDE SEQUENCE [LARGE SCALE GENOMIC DNA]</scope>
    <source>
        <strain evidence="2 3">TSA66</strain>
    </source>
</reference>
<protein>
    <recommendedName>
        <fullName evidence="1">Lipocalin-like domain-containing protein</fullName>
    </recommendedName>
</protein>
<dbReference type="Proteomes" id="UP000031572">
    <property type="component" value="Unassembled WGS sequence"/>
</dbReference>
<feature type="domain" description="Lipocalin-like" evidence="1">
    <location>
        <begin position="37"/>
        <end position="152"/>
    </location>
</feature>
<name>A0A0C2BU91_9BURK</name>
<comment type="caution">
    <text evidence="2">The sequence shown here is derived from an EMBL/GenBank/DDBJ whole genome shotgun (WGS) entry which is preliminary data.</text>
</comment>
<evidence type="ECO:0000313" key="3">
    <source>
        <dbReference type="Proteomes" id="UP000031572"/>
    </source>
</evidence>
<evidence type="ECO:0000259" key="1">
    <source>
        <dbReference type="Pfam" id="PF13924"/>
    </source>
</evidence>
<organism evidence="2 3">
    <name type="scientific">Noviherbaspirillum autotrophicum</name>
    <dbReference type="NCBI Taxonomy" id="709839"/>
    <lineage>
        <taxon>Bacteria</taxon>
        <taxon>Pseudomonadati</taxon>
        <taxon>Pseudomonadota</taxon>
        <taxon>Betaproteobacteria</taxon>
        <taxon>Burkholderiales</taxon>
        <taxon>Oxalobacteraceae</taxon>
        <taxon>Noviherbaspirillum</taxon>
    </lineage>
</organism>
<dbReference type="RefSeq" id="WP_040040433.1">
    <property type="nucleotide sequence ID" value="NZ_JWJG01000028.1"/>
</dbReference>
<evidence type="ECO:0000313" key="2">
    <source>
        <dbReference type="EMBL" id="KIF81611.1"/>
    </source>
</evidence>
<keyword evidence="3" id="KW-1185">Reference proteome</keyword>
<gene>
    <name evidence="2" type="ORF">TSA66_13665</name>
</gene>
<dbReference type="EMBL" id="JWJG01000028">
    <property type="protein sequence ID" value="KIF81611.1"/>
    <property type="molecule type" value="Genomic_DNA"/>
</dbReference>
<proteinExistence type="predicted"/>